<evidence type="ECO:0000256" key="4">
    <source>
        <dbReference type="SAM" id="MobiDB-lite"/>
    </source>
</evidence>
<dbReference type="PROSITE" id="PS50967">
    <property type="entry name" value="HRDC"/>
    <property type="match status" value="1"/>
</dbReference>
<evidence type="ECO:0000256" key="2">
    <source>
        <dbReference type="ARBA" id="ARBA00023242"/>
    </source>
</evidence>
<feature type="compositionally biased region" description="Polar residues" evidence="4">
    <location>
        <begin position="752"/>
        <end position="771"/>
    </location>
</feature>
<dbReference type="GO" id="GO:0000176">
    <property type="term" value="C:nuclear exosome (RNase complex)"/>
    <property type="evidence" value="ECO:0007669"/>
    <property type="project" value="InterPro"/>
</dbReference>
<dbReference type="GO" id="GO:0005730">
    <property type="term" value="C:nucleolus"/>
    <property type="evidence" value="ECO:0007669"/>
    <property type="project" value="TreeGrafter"/>
</dbReference>
<dbReference type="GO" id="GO:0000166">
    <property type="term" value="F:nucleotide binding"/>
    <property type="evidence" value="ECO:0007669"/>
    <property type="project" value="InterPro"/>
</dbReference>
<dbReference type="GO" id="GO:0071036">
    <property type="term" value="P:nuclear polyadenylation-dependent snoRNA catabolic process"/>
    <property type="evidence" value="ECO:0007669"/>
    <property type="project" value="TreeGrafter"/>
</dbReference>
<dbReference type="OrthoDB" id="430364at2759"/>
<dbReference type="GO" id="GO:0071051">
    <property type="term" value="P:poly(A)-dependent snoRNA 3'-end processing"/>
    <property type="evidence" value="ECO:0007669"/>
    <property type="project" value="TreeGrafter"/>
</dbReference>
<dbReference type="GO" id="GO:0071040">
    <property type="term" value="P:nuclear polyadenylation-dependent antisense transcript catabolic process"/>
    <property type="evidence" value="ECO:0007669"/>
    <property type="project" value="TreeGrafter"/>
</dbReference>
<dbReference type="Pfam" id="PF00570">
    <property type="entry name" value="HRDC"/>
    <property type="match status" value="1"/>
</dbReference>
<evidence type="ECO:0000313" key="8">
    <source>
        <dbReference type="WBParaSite" id="EgrG_000568100"/>
    </source>
</evidence>
<dbReference type="PANTHER" id="PTHR12124">
    <property type="entry name" value="POLYMYOSITIS/SCLERODERMA AUTOANTIGEN-RELATED"/>
    <property type="match status" value="1"/>
</dbReference>
<dbReference type="AlphaFoldDB" id="A0A068WTQ2"/>
<dbReference type="SUPFAM" id="SSF53098">
    <property type="entry name" value="Ribonuclease H-like"/>
    <property type="match status" value="2"/>
</dbReference>
<comment type="similarity">
    <text evidence="3">Belongs to the exosome component 10/RRP6 family.</text>
</comment>
<dbReference type="GO" id="GO:0071037">
    <property type="term" value="P:nuclear polyadenylation-dependent snRNA catabolic process"/>
    <property type="evidence" value="ECO:0007669"/>
    <property type="project" value="TreeGrafter"/>
</dbReference>
<protein>
    <submittedName>
        <fullName evidence="6 8">Helicase RNase D C terminal HRDC domain</fullName>
    </submittedName>
</protein>
<name>A0A068WTQ2_ECHGR</name>
<evidence type="ECO:0000313" key="6">
    <source>
        <dbReference type="EMBL" id="CDS23547.1"/>
    </source>
</evidence>
<feature type="compositionally biased region" description="Low complexity" evidence="4">
    <location>
        <begin position="691"/>
        <end position="700"/>
    </location>
</feature>
<reference evidence="6 7" key="1">
    <citation type="journal article" date="2013" name="Nature">
        <title>The genomes of four tapeworm species reveal adaptations to parasitism.</title>
        <authorList>
            <person name="Tsai I.J."/>
            <person name="Zarowiecki M."/>
            <person name="Holroyd N."/>
            <person name="Garciarrubio A."/>
            <person name="Sanchez-Flores A."/>
            <person name="Brooks K.L."/>
            <person name="Tracey A."/>
            <person name="Bobes R.J."/>
            <person name="Fragoso G."/>
            <person name="Sciutto E."/>
            <person name="Aslett M."/>
            <person name="Beasley H."/>
            <person name="Bennett H.M."/>
            <person name="Cai J."/>
            <person name="Camicia F."/>
            <person name="Clark R."/>
            <person name="Cucher M."/>
            <person name="De Silva N."/>
            <person name="Day T.A."/>
            <person name="Deplazes P."/>
            <person name="Estrada K."/>
            <person name="Fernandez C."/>
            <person name="Holland P.W."/>
            <person name="Hou J."/>
            <person name="Hu S."/>
            <person name="Huckvale T."/>
            <person name="Hung S.S."/>
            <person name="Kamenetzky L."/>
            <person name="Keane J.A."/>
            <person name="Kiss F."/>
            <person name="Koziol U."/>
            <person name="Lambert O."/>
            <person name="Liu K."/>
            <person name="Luo X."/>
            <person name="Luo Y."/>
            <person name="Macchiaroli N."/>
            <person name="Nichol S."/>
            <person name="Paps J."/>
            <person name="Parkinson J."/>
            <person name="Pouchkina-Stantcheva N."/>
            <person name="Riddiford N."/>
            <person name="Rosenzvit M."/>
            <person name="Salinas G."/>
            <person name="Wasmuth J.D."/>
            <person name="Zamanian M."/>
            <person name="Zheng Y."/>
            <person name="Cai X."/>
            <person name="Soberon X."/>
            <person name="Olson P.D."/>
            <person name="Laclette J.P."/>
            <person name="Brehm K."/>
            <person name="Berriman M."/>
            <person name="Garciarrubio A."/>
            <person name="Bobes R.J."/>
            <person name="Fragoso G."/>
            <person name="Sanchez-Flores A."/>
            <person name="Estrada K."/>
            <person name="Cevallos M.A."/>
            <person name="Morett E."/>
            <person name="Gonzalez V."/>
            <person name="Portillo T."/>
            <person name="Ochoa-Leyva A."/>
            <person name="Jose M.V."/>
            <person name="Sciutto E."/>
            <person name="Landa A."/>
            <person name="Jimenez L."/>
            <person name="Valdes V."/>
            <person name="Carrero J.C."/>
            <person name="Larralde C."/>
            <person name="Morales-Montor J."/>
            <person name="Limon-Lason J."/>
            <person name="Soberon X."/>
            <person name="Laclette J.P."/>
        </authorList>
    </citation>
    <scope>NUCLEOTIDE SEQUENCE [LARGE SCALE GENOMIC DNA]</scope>
</reference>
<comment type="subcellular location">
    <subcellularLocation>
        <location evidence="1">Nucleus</location>
    </subcellularLocation>
</comment>
<evidence type="ECO:0000259" key="5">
    <source>
        <dbReference type="PROSITE" id="PS50967"/>
    </source>
</evidence>
<dbReference type="InterPro" id="IPR012588">
    <property type="entry name" value="Exosome-assoc_fac_Rrp6_N"/>
</dbReference>
<dbReference type="GO" id="GO:0000467">
    <property type="term" value="P:exonucleolytic trimming to generate mature 3'-end of 5.8S rRNA from tricistronic rRNA transcript (SSU-rRNA, 5.8S rRNA, LSU-rRNA)"/>
    <property type="evidence" value="ECO:0007669"/>
    <property type="project" value="InterPro"/>
</dbReference>
<feature type="compositionally biased region" description="Polar residues" evidence="4">
    <location>
        <begin position="678"/>
        <end position="690"/>
    </location>
</feature>
<dbReference type="InterPro" id="IPR036397">
    <property type="entry name" value="RNaseH_sf"/>
</dbReference>
<dbReference type="InterPro" id="IPR044876">
    <property type="entry name" value="HRDC_dom_sf"/>
</dbReference>
<dbReference type="WBParaSite" id="EgrG_000568100">
    <property type="protein sequence ID" value="EgrG_000568100"/>
    <property type="gene ID" value="EgrG_000568100"/>
</dbReference>
<gene>
    <name evidence="6" type="ORF">EgrG_000568100</name>
</gene>
<evidence type="ECO:0000256" key="1">
    <source>
        <dbReference type="ARBA" id="ARBA00004123"/>
    </source>
</evidence>
<keyword evidence="6" id="KW-0347">Helicase</keyword>
<keyword evidence="6" id="KW-0547">Nucleotide-binding</keyword>
<proteinExistence type="inferred from homology"/>
<reference evidence="6" key="2">
    <citation type="submission" date="2014-06" db="EMBL/GenBank/DDBJ databases">
        <authorList>
            <person name="Aslett M."/>
        </authorList>
    </citation>
    <scope>NUCLEOTIDE SEQUENCE</scope>
</reference>
<dbReference type="SUPFAM" id="SSF47819">
    <property type="entry name" value="HRDC-like"/>
    <property type="match status" value="1"/>
</dbReference>
<dbReference type="FunFam" id="1.10.150.80:FF:000001">
    <property type="entry name" value="Putative exosome component 10"/>
    <property type="match status" value="1"/>
</dbReference>
<keyword evidence="6" id="KW-0067">ATP-binding</keyword>
<organism evidence="6">
    <name type="scientific">Echinococcus granulosus</name>
    <name type="common">Hydatid tapeworm</name>
    <dbReference type="NCBI Taxonomy" id="6210"/>
    <lineage>
        <taxon>Eukaryota</taxon>
        <taxon>Metazoa</taxon>
        <taxon>Spiralia</taxon>
        <taxon>Lophotrochozoa</taxon>
        <taxon>Platyhelminthes</taxon>
        <taxon>Cestoda</taxon>
        <taxon>Eucestoda</taxon>
        <taxon>Cyclophyllidea</taxon>
        <taxon>Taeniidae</taxon>
        <taxon>Echinococcus</taxon>
        <taxon>Echinococcus granulosus group</taxon>
    </lineage>
</organism>
<dbReference type="GO" id="GO:0071039">
    <property type="term" value="P:nuclear polyadenylation-dependent CUT catabolic process"/>
    <property type="evidence" value="ECO:0007669"/>
    <property type="project" value="TreeGrafter"/>
</dbReference>
<keyword evidence="6" id="KW-0378">Hydrolase</keyword>
<dbReference type="GO" id="GO:0071044">
    <property type="term" value="P:histone mRNA catabolic process"/>
    <property type="evidence" value="ECO:0007669"/>
    <property type="project" value="TreeGrafter"/>
</dbReference>
<feature type="region of interest" description="Disordered" evidence="4">
    <location>
        <begin position="554"/>
        <end position="582"/>
    </location>
</feature>
<dbReference type="Gene3D" id="3.30.420.10">
    <property type="entry name" value="Ribonuclease H-like superfamily/Ribonuclease H"/>
    <property type="match status" value="2"/>
</dbReference>
<dbReference type="GO" id="GO:0003727">
    <property type="term" value="F:single-stranded RNA binding"/>
    <property type="evidence" value="ECO:0007669"/>
    <property type="project" value="TreeGrafter"/>
</dbReference>
<dbReference type="Gene3D" id="1.10.150.80">
    <property type="entry name" value="HRDC domain"/>
    <property type="match status" value="1"/>
</dbReference>
<dbReference type="InterPro" id="IPR010997">
    <property type="entry name" value="HRDC-like_sf"/>
</dbReference>
<dbReference type="GO" id="GO:0004386">
    <property type="term" value="F:helicase activity"/>
    <property type="evidence" value="ECO:0007669"/>
    <property type="project" value="UniProtKB-KW"/>
</dbReference>
<feature type="region of interest" description="Disordered" evidence="4">
    <location>
        <begin position="621"/>
        <end position="777"/>
    </location>
</feature>
<accession>A0A068WTQ2</accession>
<dbReference type="PANTHER" id="PTHR12124:SF47">
    <property type="entry name" value="EXOSOME COMPONENT 10"/>
    <property type="match status" value="1"/>
</dbReference>
<dbReference type="GO" id="GO:0000175">
    <property type="term" value="F:3'-5'-RNA exonuclease activity"/>
    <property type="evidence" value="ECO:0007669"/>
    <property type="project" value="InterPro"/>
</dbReference>
<dbReference type="InterPro" id="IPR002121">
    <property type="entry name" value="HRDC_dom"/>
</dbReference>
<evidence type="ECO:0000256" key="3">
    <source>
        <dbReference type="ARBA" id="ARBA00043957"/>
    </source>
</evidence>
<dbReference type="Proteomes" id="UP000492820">
    <property type="component" value="Unassembled WGS sequence"/>
</dbReference>
<evidence type="ECO:0000313" key="7">
    <source>
        <dbReference type="Proteomes" id="UP000492820"/>
    </source>
</evidence>
<reference evidence="8" key="3">
    <citation type="submission" date="2020-10" db="UniProtKB">
        <authorList>
            <consortium name="WormBaseParasite"/>
        </authorList>
    </citation>
    <scope>IDENTIFICATION</scope>
</reference>
<dbReference type="InterPro" id="IPR045092">
    <property type="entry name" value="Rrp6-like"/>
</dbReference>
<dbReference type="GO" id="GO:0071038">
    <property type="term" value="P:TRAMP-dependent tRNA surveillance pathway"/>
    <property type="evidence" value="ECO:0007669"/>
    <property type="project" value="TreeGrafter"/>
</dbReference>
<dbReference type="InterPro" id="IPR012337">
    <property type="entry name" value="RNaseH-like_sf"/>
</dbReference>
<dbReference type="Pfam" id="PF08066">
    <property type="entry name" value="PMC2NT"/>
    <property type="match status" value="1"/>
</dbReference>
<feature type="domain" description="HRDC" evidence="5">
    <location>
        <begin position="352"/>
        <end position="432"/>
    </location>
</feature>
<dbReference type="GO" id="GO:0071035">
    <property type="term" value="P:nuclear polyadenylation-dependent rRNA catabolic process"/>
    <property type="evidence" value="ECO:0007669"/>
    <property type="project" value="TreeGrafter"/>
</dbReference>
<sequence length="777" mass="85908">MHGNGCGEGLVSTLVPGVAQAVKFSHEFPTNSTPAYIYYNDFAEYQAVMNGNSSKILTTIQDVIDELDGKANIMDAPQPKSLEEKFNTIVCINDEIIDRVTAVMDKEEFPDRANNGNAQNFLVRVDGQQTSLSSKENKCSPFDSDWNKRRDVGGRSTAKLFASKHIVRPQNFFTVRPDNSHAPFLPILKSKPNALVNLQDCTFEADPETGDYTHPYLSELEDYGKRLGDYKYVTPASNPRPLPLNETPLDIIDTADALNNMLQELNTASEIAVDLEVSSAPLPKTLIEYARSDTHYLLYVAELLRGLLAGQDLLTEVLQRSQELCLRIYKKPKFNTLEYLSKSHTVVRMSLDKRQLYALKHLCIVRDSIARKEDESHAFVLPNHMMHQIAEKLPKETTGMYACCNPVPPLLRKYVSDFHQVVLDARNGKHIEQEIDADVVILESVTPASSSPNVVPSHTTASRSAPHDTLRLATQQTPNANSCQDSLRRNCPTRPSLFGRRFPQSPRPLFEAFIDPSRFVPQKILDAVKSIQVSDRVPVEEDLSFTSTALTPNASVSETKEDRLFKPPPVEHSSVSGGKAPSPIKLTAAEAIEVEDVGAKFCLGSVSFGRSAQCRALANLKNRRQQRNSSPQQSEEFDQNRLPDSQEDDDVSSETDVVVLRDQKLKRLPKGTKPQVRQGHSSGITTNLTKDSPTQPDQSPQSPPPPLALLEIPMTLEIQAAIHQTPSSSGRRKRRSRGGRGGGATGASSSTLQGSISFSRSGCASFTPSQPQKKRNN</sequence>
<dbReference type="SMART" id="SM00341">
    <property type="entry name" value="HRDC"/>
    <property type="match status" value="1"/>
</dbReference>
<dbReference type="EMBL" id="LK028592">
    <property type="protein sequence ID" value="CDS23547.1"/>
    <property type="molecule type" value="Genomic_DNA"/>
</dbReference>
<keyword evidence="2" id="KW-0539">Nucleus</keyword>